<dbReference type="PANTHER" id="PTHR37478:SF2">
    <property type="entry name" value="UPF0251 PROTEIN TK0562"/>
    <property type="match status" value="1"/>
</dbReference>
<dbReference type="Gene3D" id="1.10.10.10">
    <property type="entry name" value="Winged helix-like DNA-binding domain superfamily/Winged helix DNA-binding domain"/>
    <property type="match status" value="1"/>
</dbReference>
<dbReference type="RefSeq" id="WP_274923817.1">
    <property type="nucleotide sequence ID" value="NZ_JAKELO010000002.1"/>
</dbReference>
<sequence>MRGCNTGENKPARRGRPRKRRFLNKDSQYRCFQPCCNPDTEGRVNVLEPEELEALRLVDLLDYDQETAAEHMGVSRKTLWRDLHEGRRKVVEVLVEGKRLEMSGCADSETEKCCCRNRGCRYTEDTSGEKQAKQ</sequence>
<dbReference type="Pfam" id="PF02001">
    <property type="entry name" value="DUF134"/>
    <property type="match status" value="1"/>
</dbReference>
<dbReference type="SUPFAM" id="SSF88659">
    <property type="entry name" value="Sigma3 and sigma4 domains of RNA polymerase sigma factors"/>
    <property type="match status" value="1"/>
</dbReference>
<evidence type="ECO:0000256" key="2">
    <source>
        <dbReference type="HAMAP-Rule" id="MF_00674"/>
    </source>
</evidence>
<comment type="caution">
    <text evidence="3">The sequence shown here is derived from an EMBL/GenBank/DDBJ whole genome shotgun (WGS) entry which is preliminary data.</text>
</comment>
<dbReference type="InterPro" id="IPR013324">
    <property type="entry name" value="RNA_pol_sigma_r3/r4-like"/>
</dbReference>
<keyword evidence="4" id="KW-1185">Reference proteome</keyword>
<comment type="similarity">
    <text evidence="1 2">Belongs to the UPF0251 family.</text>
</comment>
<dbReference type="PANTHER" id="PTHR37478">
    <property type="match status" value="1"/>
</dbReference>
<dbReference type="InterPro" id="IPR036388">
    <property type="entry name" value="WH-like_DNA-bd_sf"/>
</dbReference>
<proteinExistence type="inferred from homology"/>
<gene>
    <name evidence="3" type="ORF">L0665_00725</name>
</gene>
<reference evidence="3" key="1">
    <citation type="submission" date="2022-01" db="EMBL/GenBank/DDBJ databases">
        <title>Draft genome of Methanogenium marinum DSM 15558.</title>
        <authorList>
            <person name="Chen S.-C."/>
            <person name="You Y.-T."/>
        </authorList>
    </citation>
    <scope>NUCLEOTIDE SEQUENCE</scope>
    <source>
        <strain evidence="3">DSM 15558</strain>
    </source>
</reference>
<dbReference type="Proteomes" id="UP001143747">
    <property type="component" value="Unassembled WGS sequence"/>
</dbReference>
<name>A0A9Q4PY32_9EURY</name>
<dbReference type="InterPro" id="IPR002852">
    <property type="entry name" value="UPF0251"/>
</dbReference>
<evidence type="ECO:0000256" key="1">
    <source>
        <dbReference type="ARBA" id="ARBA00009350"/>
    </source>
</evidence>
<protein>
    <recommendedName>
        <fullName evidence="2">UPF0251 protein L0665_00725</fullName>
    </recommendedName>
</protein>
<evidence type="ECO:0000313" key="3">
    <source>
        <dbReference type="EMBL" id="MDE4907152.1"/>
    </source>
</evidence>
<dbReference type="EMBL" id="JAKELO010000002">
    <property type="protein sequence ID" value="MDE4907152.1"/>
    <property type="molecule type" value="Genomic_DNA"/>
</dbReference>
<accession>A0A9Q4PY32</accession>
<organism evidence="3 4">
    <name type="scientific">Methanogenium marinum</name>
    <dbReference type="NCBI Taxonomy" id="348610"/>
    <lineage>
        <taxon>Archaea</taxon>
        <taxon>Methanobacteriati</taxon>
        <taxon>Methanobacteriota</taxon>
        <taxon>Stenosarchaea group</taxon>
        <taxon>Methanomicrobia</taxon>
        <taxon>Methanomicrobiales</taxon>
        <taxon>Methanomicrobiaceae</taxon>
        <taxon>Methanogenium</taxon>
    </lineage>
</organism>
<dbReference type="AlphaFoldDB" id="A0A9Q4PY32"/>
<evidence type="ECO:0000313" key="4">
    <source>
        <dbReference type="Proteomes" id="UP001143747"/>
    </source>
</evidence>
<dbReference type="HAMAP" id="MF_00674">
    <property type="entry name" value="UPF0251"/>
    <property type="match status" value="1"/>
</dbReference>